<dbReference type="Proteomes" id="UP000609802">
    <property type="component" value="Unassembled WGS sequence"/>
</dbReference>
<organism evidence="2 3">
    <name type="scientific">Aliiroseovarius zhejiangensis</name>
    <dbReference type="NCBI Taxonomy" id="1632025"/>
    <lineage>
        <taxon>Bacteria</taxon>
        <taxon>Pseudomonadati</taxon>
        <taxon>Pseudomonadota</taxon>
        <taxon>Alphaproteobacteria</taxon>
        <taxon>Rhodobacterales</taxon>
        <taxon>Paracoccaceae</taxon>
        <taxon>Aliiroseovarius</taxon>
    </lineage>
</organism>
<evidence type="ECO:0008006" key="4">
    <source>
        <dbReference type="Google" id="ProtNLM"/>
    </source>
</evidence>
<name>A0ABQ3ITX4_9RHOB</name>
<dbReference type="EMBL" id="BNCH01000002">
    <property type="protein sequence ID" value="GHE94266.1"/>
    <property type="molecule type" value="Genomic_DNA"/>
</dbReference>
<accession>A0ABQ3ITX4</accession>
<dbReference type="InterPro" id="IPR011033">
    <property type="entry name" value="PRC_barrel-like_sf"/>
</dbReference>
<reference evidence="3" key="1">
    <citation type="journal article" date="2019" name="Int. J. Syst. Evol. Microbiol.">
        <title>The Global Catalogue of Microorganisms (GCM) 10K type strain sequencing project: providing services to taxonomists for standard genome sequencing and annotation.</title>
        <authorList>
            <consortium name="The Broad Institute Genomics Platform"/>
            <consortium name="The Broad Institute Genome Sequencing Center for Infectious Disease"/>
            <person name="Wu L."/>
            <person name="Ma J."/>
        </authorList>
    </citation>
    <scope>NUCLEOTIDE SEQUENCE [LARGE SCALE GENOMIC DNA]</scope>
    <source>
        <strain evidence="3">KCTC 42443</strain>
    </source>
</reference>
<feature type="chain" id="PRO_5045082511" description="PRC-barrel domain-containing protein" evidence="1">
    <location>
        <begin position="27"/>
        <end position="163"/>
    </location>
</feature>
<dbReference type="Gene3D" id="2.30.30.240">
    <property type="entry name" value="PRC-barrel domain"/>
    <property type="match status" value="1"/>
</dbReference>
<protein>
    <recommendedName>
        <fullName evidence="4">PRC-barrel domain-containing protein</fullName>
    </recommendedName>
</protein>
<evidence type="ECO:0000256" key="1">
    <source>
        <dbReference type="SAM" id="SignalP"/>
    </source>
</evidence>
<sequence>MKQKRAKKLFPIALAITAASALSAMALQTLPDTGPNTGPNSGLRPELALPAAFDPVLVGRSAGRLNIYEHDLNPILGAPVYDTARNFAGHVAELMVSAEGDVRGMVLSVPTADGVAVKRVAAQSSEFSVIDPTVGKVVVLTKIARADLQDRPEFAPDYATDFH</sequence>
<evidence type="ECO:0000313" key="2">
    <source>
        <dbReference type="EMBL" id="GHE94266.1"/>
    </source>
</evidence>
<dbReference type="SUPFAM" id="SSF50346">
    <property type="entry name" value="PRC-barrel domain"/>
    <property type="match status" value="1"/>
</dbReference>
<comment type="caution">
    <text evidence="2">The sequence shown here is derived from an EMBL/GenBank/DDBJ whole genome shotgun (WGS) entry which is preliminary data.</text>
</comment>
<feature type="signal peptide" evidence="1">
    <location>
        <begin position="1"/>
        <end position="26"/>
    </location>
</feature>
<gene>
    <name evidence="2" type="ORF">GCM10016455_13340</name>
</gene>
<proteinExistence type="predicted"/>
<evidence type="ECO:0000313" key="3">
    <source>
        <dbReference type="Proteomes" id="UP000609802"/>
    </source>
</evidence>
<keyword evidence="1" id="KW-0732">Signal</keyword>
<dbReference type="RefSeq" id="WP_191285701.1">
    <property type="nucleotide sequence ID" value="NZ_BNCH01000002.1"/>
</dbReference>
<keyword evidence="3" id="KW-1185">Reference proteome</keyword>